<dbReference type="InterPro" id="IPR036188">
    <property type="entry name" value="FAD/NAD-bd_sf"/>
</dbReference>
<dbReference type="Gene3D" id="3.50.50.60">
    <property type="entry name" value="FAD/NAD(P)-binding domain"/>
    <property type="match status" value="2"/>
</dbReference>
<feature type="domain" description="FAD dependent oxidoreductase" evidence="2">
    <location>
        <begin position="31"/>
        <end position="330"/>
    </location>
</feature>
<dbReference type="PANTHER" id="PTHR10668">
    <property type="entry name" value="PHYTOENE DEHYDROGENASE"/>
    <property type="match status" value="1"/>
</dbReference>
<evidence type="ECO:0000313" key="4">
    <source>
        <dbReference type="Proteomes" id="UP000198802"/>
    </source>
</evidence>
<evidence type="ECO:0000313" key="3">
    <source>
        <dbReference type="EMBL" id="CUU61197.1"/>
    </source>
</evidence>
<dbReference type="Pfam" id="PF01266">
    <property type="entry name" value="DAO"/>
    <property type="match status" value="1"/>
</dbReference>
<dbReference type="PANTHER" id="PTHR10668:SF105">
    <property type="entry name" value="DEHYDROGENASE-RELATED"/>
    <property type="match status" value="1"/>
</dbReference>
<dbReference type="RefSeq" id="WP_091287262.1">
    <property type="nucleotide sequence ID" value="NZ_FAOZ01000062.1"/>
</dbReference>
<dbReference type="Proteomes" id="UP000198802">
    <property type="component" value="Unassembled WGS sequence"/>
</dbReference>
<accession>A0A0S4R038</accession>
<feature type="region of interest" description="Disordered" evidence="1">
    <location>
        <begin position="1"/>
        <end position="24"/>
    </location>
</feature>
<reference evidence="4" key="1">
    <citation type="submission" date="2015-11" db="EMBL/GenBank/DDBJ databases">
        <authorList>
            <person name="Varghese N."/>
        </authorList>
    </citation>
    <scope>NUCLEOTIDE SEQUENCE [LARGE SCALE GENOMIC DNA]</scope>
    <source>
        <strain evidence="4">DSM 45899</strain>
    </source>
</reference>
<keyword evidence="4" id="KW-1185">Reference proteome</keyword>
<dbReference type="AlphaFoldDB" id="A0A0S4R038"/>
<dbReference type="SUPFAM" id="SSF51905">
    <property type="entry name" value="FAD/NAD(P)-binding domain"/>
    <property type="match status" value="1"/>
</dbReference>
<gene>
    <name evidence="3" type="ORF">Ga0074812_1627</name>
</gene>
<evidence type="ECO:0000259" key="2">
    <source>
        <dbReference type="Pfam" id="PF01266"/>
    </source>
</evidence>
<dbReference type="EMBL" id="FAOZ01000062">
    <property type="protein sequence ID" value="CUU61197.1"/>
    <property type="molecule type" value="Genomic_DNA"/>
</dbReference>
<dbReference type="InterPro" id="IPR006076">
    <property type="entry name" value="FAD-dep_OxRdtase"/>
</dbReference>
<name>A0A0S4R038_9ACTN</name>
<protein>
    <submittedName>
        <fullName evidence="3">Phytoene dehydrogenase-related protein</fullName>
    </submittedName>
</protein>
<evidence type="ECO:0000256" key="1">
    <source>
        <dbReference type="SAM" id="MobiDB-lite"/>
    </source>
</evidence>
<sequence length="615" mass="63107">MGTEGAAGAPAARRPWPGRSRRAAGAGAGSDAVVIGAGVNGLVAANLLADAGWDVVVCEAQAEPGGACRSSRLTAPGIGSDAGIGSGAGPSPGTDLSFTTDLFSAFHPFAAASPVLRGLALGEHGLRWRHAPTVLAHPLPDGRCAQLSTDLEETCASLADFAPADADAWQEQVALWRQVRAPLLDALLATPFPPVRAGARLLRALGAADALRFARFGVLPVRRFAAEEFAGDGAGLLLAGCALHTDLAPEAAGSALIGWLLAMLGQDVGFPVPEGGAGNLTAALVRRLRARGGELRTGTPVAAVTVRAGRADGVRLADGSALPARHAVIADVDAVSLYRRLVAPEHLPPRLLADLDRFHWDSATFKVNWALAGPIPWSDPRVARAGTVHLGGTMDDLTVLASELARDLVPAQPFVVLGQMTTADPSRSPAGTESAWAYFHLPQRPRGHAGTAGARLRATAAVTGRPDGHGRPDEHDVAVLLERLERRIEAYAPGFTALVLGRDVQSPARLESMDRVLHGGALGGGTAALHQQLVFRPVPGLGRPETPVPGLYLASMSAHPGGGVHGGPGAMAARVALGAAGPTGAARRRALAATHRMLYSTPARSSMPAGPAEPG</sequence>
<organism evidence="3 4">
    <name type="scientific">Parafrankia irregularis</name>
    <dbReference type="NCBI Taxonomy" id="795642"/>
    <lineage>
        <taxon>Bacteria</taxon>
        <taxon>Bacillati</taxon>
        <taxon>Actinomycetota</taxon>
        <taxon>Actinomycetes</taxon>
        <taxon>Frankiales</taxon>
        <taxon>Frankiaceae</taxon>
        <taxon>Parafrankia</taxon>
    </lineage>
</organism>
<proteinExistence type="predicted"/>